<sequence>MKKGLRMKIVVSACLLGENCKYNGGNLFEKIAEIMEKGR</sequence>
<reference evidence="2" key="1">
    <citation type="submission" date="2016-01" db="EMBL/GenBank/DDBJ databases">
        <authorList>
            <person name="Mitreva M."/>
            <person name="Pepin K.H."/>
            <person name="Mihindukulasuriya K.A."/>
            <person name="Fulton R."/>
            <person name="Fronick C."/>
            <person name="O'Laughlin M."/>
            <person name="Miner T."/>
            <person name="Herter B."/>
            <person name="Rosa B.A."/>
            <person name="Cordes M."/>
            <person name="Tomlinson C."/>
            <person name="Wollam A."/>
            <person name="Palsikar V.B."/>
            <person name="Mardis E.R."/>
            <person name="Wilson R.K."/>
        </authorList>
    </citation>
    <scope>NUCLEOTIDE SEQUENCE [LARGE SCALE GENOMIC DNA]</scope>
    <source>
        <strain evidence="2">DNF00896</strain>
    </source>
</reference>
<evidence type="ECO:0000313" key="2">
    <source>
        <dbReference type="Proteomes" id="UP000070394"/>
    </source>
</evidence>
<keyword evidence="2" id="KW-1185">Reference proteome</keyword>
<dbReference type="AlphaFoldDB" id="A0A133ZJC8"/>
<proteinExistence type="predicted"/>
<evidence type="ECO:0000313" key="1">
    <source>
        <dbReference type="EMBL" id="KXB55556.1"/>
    </source>
</evidence>
<dbReference type="EMBL" id="LSDA01000111">
    <property type="protein sequence ID" value="KXB55556.1"/>
    <property type="molecule type" value="Genomic_DNA"/>
</dbReference>
<gene>
    <name evidence="1" type="ORF">HMPREF1866_02096</name>
</gene>
<organism evidence="1 2">
    <name type="scientific">Lachnoanaerobaculum saburreum</name>
    <dbReference type="NCBI Taxonomy" id="467210"/>
    <lineage>
        <taxon>Bacteria</taxon>
        <taxon>Bacillati</taxon>
        <taxon>Bacillota</taxon>
        <taxon>Clostridia</taxon>
        <taxon>Lachnospirales</taxon>
        <taxon>Lachnospiraceae</taxon>
        <taxon>Lachnoanaerobaculum</taxon>
    </lineage>
</organism>
<accession>A0A133ZJC8</accession>
<dbReference type="OrthoDB" id="9797779at2"/>
<comment type="caution">
    <text evidence="1">The sequence shown here is derived from an EMBL/GenBank/DDBJ whole genome shotgun (WGS) entry which is preliminary data.</text>
</comment>
<name>A0A133ZJC8_9FIRM</name>
<protein>
    <recommendedName>
        <fullName evidence="3">DUF523 domain-containing protein</fullName>
    </recommendedName>
</protein>
<dbReference type="Proteomes" id="UP000070394">
    <property type="component" value="Unassembled WGS sequence"/>
</dbReference>
<dbReference type="PATRIC" id="fig|467210.3.peg.2074"/>
<evidence type="ECO:0008006" key="3">
    <source>
        <dbReference type="Google" id="ProtNLM"/>
    </source>
</evidence>